<dbReference type="AlphaFoldDB" id="A0AAE8SG48"/>
<name>A0AAE8SG48_9HYPO</name>
<dbReference type="Proteomes" id="UP001187734">
    <property type="component" value="Unassembled WGS sequence"/>
</dbReference>
<keyword evidence="2" id="KW-1133">Transmembrane helix</keyword>
<feature type="compositionally biased region" description="Low complexity" evidence="1">
    <location>
        <begin position="84"/>
        <end position="93"/>
    </location>
</feature>
<reference evidence="3" key="1">
    <citation type="submission" date="2018-03" db="EMBL/GenBank/DDBJ databases">
        <authorList>
            <person name="Guldener U."/>
        </authorList>
    </citation>
    <scope>NUCLEOTIDE SEQUENCE</scope>
</reference>
<feature type="compositionally biased region" description="Polar residues" evidence="1">
    <location>
        <begin position="55"/>
        <end position="76"/>
    </location>
</feature>
<comment type="caution">
    <text evidence="3">The sequence shown here is derived from an EMBL/GenBank/DDBJ whole genome shotgun (WGS) entry which is preliminary data.</text>
</comment>
<dbReference type="EMBL" id="ONZP01000115">
    <property type="protein sequence ID" value="SPJ74087.1"/>
    <property type="molecule type" value="Genomic_DNA"/>
</dbReference>
<evidence type="ECO:0000313" key="3">
    <source>
        <dbReference type="EMBL" id="SPJ74087.1"/>
    </source>
</evidence>
<proteinExistence type="predicted"/>
<sequence>MSKNNEDSIYSFVIYEDGIKGALATSQYVNVSAPKPDETKYVTIATTLTFRDISSTTEPLTESGLESSTAPTTTDMPLSEETESSTTATASPGLSQGATACIAIGALLGGLLILGGFGLLI</sequence>
<feature type="region of interest" description="Disordered" evidence="1">
    <location>
        <begin position="55"/>
        <end position="93"/>
    </location>
</feature>
<evidence type="ECO:0000256" key="2">
    <source>
        <dbReference type="SAM" id="Phobius"/>
    </source>
</evidence>
<gene>
    <name evidence="3" type="ORF">FTOL_03817</name>
</gene>
<evidence type="ECO:0000256" key="1">
    <source>
        <dbReference type="SAM" id="MobiDB-lite"/>
    </source>
</evidence>
<protein>
    <submittedName>
        <fullName evidence="3">Uncharacterized protein</fullName>
    </submittedName>
</protein>
<feature type="transmembrane region" description="Helical" evidence="2">
    <location>
        <begin position="97"/>
        <end position="120"/>
    </location>
</feature>
<evidence type="ECO:0000313" key="4">
    <source>
        <dbReference type="Proteomes" id="UP001187734"/>
    </source>
</evidence>
<organism evidence="3 4">
    <name type="scientific">Fusarium torulosum</name>
    <dbReference type="NCBI Taxonomy" id="33205"/>
    <lineage>
        <taxon>Eukaryota</taxon>
        <taxon>Fungi</taxon>
        <taxon>Dikarya</taxon>
        <taxon>Ascomycota</taxon>
        <taxon>Pezizomycotina</taxon>
        <taxon>Sordariomycetes</taxon>
        <taxon>Hypocreomycetidae</taxon>
        <taxon>Hypocreales</taxon>
        <taxon>Nectriaceae</taxon>
        <taxon>Fusarium</taxon>
    </lineage>
</organism>
<keyword evidence="2" id="KW-0812">Transmembrane</keyword>
<keyword evidence="2" id="KW-0472">Membrane</keyword>
<keyword evidence="4" id="KW-1185">Reference proteome</keyword>
<accession>A0AAE8SG48</accession>